<dbReference type="InterPro" id="IPR020846">
    <property type="entry name" value="MFS_dom"/>
</dbReference>
<feature type="transmembrane region" description="Helical" evidence="7">
    <location>
        <begin position="345"/>
        <end position="365"/>
    </location>
</feature>
<evidence type="ECO:0000313" key="9">
    <source>
        <dbReference type="EMBL" id="KAH7981785.1"/>
    </source>
</evidence>
<evidence type="ECO:0000256" key="7">
    <source>
        <dbReference type="SAM" id="Phobius"/>
    </source>
</evidence>
<evidence type="ECO:0000256" key="3">
    <source>
        <dbReference type="ARBA" id="ARBA00022692"/>
    </source>
</evidence>
<sequence length="496" mass="53381">MHLLDVVRSWRDSRRLVLLIVAVALLLDNMLLTTVVPIIPNFLYELNRPADKNDSGADGGPALLLSPPQATDSSDWEVPGRTLVPPAPTEPEPAPAYSTLSPQEMKTRHDLLNNENVEVGIMFASKPVVQALVNPVVGPLTNRVGYSLPMFAGFLIMFVSTLVFAAGTNYATLFLARTLQGVGSACTSVAGMGMLAEKYPDDRERGNAMAIAMGGLALGVMIGPPFGGVMYEFVSKSAPFLVLAAIALLDGLLQLVVLRPRMRRDIEQGASLKALAQDPYILAAAGAITFANLGIAVLEPSLPLWLMDTMQAPRWQQGAVFLPASISYLVGTNLFGPMGHKLGRWLSSMMGLFIIGICLVCIPMAKNVNHLIVPNAGIGFAIGMVDSSMMPMLGYLVDIRHSSVYGSVYAIGDTAFCVGFVLGPIISSSIVKTLGFQALLYLTATVCFVYSPVMFVLKNPPGRQENQSLLLRSGSSDVRYMSYANEDDSPEHKQQR</sequence>
<comment type="caution">
    <text evidence="9">The sequence shown here is derived from an EMBL/GenBank/DDBJ whole genome shotgun (WGS) entry which is preliminary data.</text>
</comment>
<dbReference type="PROSITE" id="PS50850">
    <property type="entry name" value="MFS"/>
    <property type="match status" value="1"/>
</dbReference>
<dbReference type="VEuPathDB" id="VectorBase:RSAN_056926"/>
<dbReference type="GO" id="GO:0043195">
    <property type="term" value="C:terminal bouton"/>
    <property type="evidence" value="ECO:0007669"/>
    <property type="project" value="TreeGrafter"/>
</dbReference>
<comment type="subcellular location">
    <subcellularLocation>
        <location evidence="1">Membrane</location>
        <topology evidence="1">Multi-pass membrane protein</topology>
    </subcellularLocation>
</comment>
<protein>
    <recommendedName>
        <fullName evidence="8">Major facilitator superfamily (MFS) profile domain-containing protein</fullName>
    </recommendedName>
</protein>
<feature type="transmembrane region" description="Helical" evidence="7">
    <location>
        <begin position="16"/>
        <end position="39"/>
    </location>
</feature>
<evidence type="ECO:0000313" key="10">
    <source>
        <dbReference type="Proteomes" id="UP000821837"/>
    </source>
</evidence>
<keyword evidence="5 7" id="KW-0472">Membrane</keyword>
<feature type="transmembrane region" description="Helical" evidence="7">
    <location>
        <begin position="238"/>
        <end position="258"/>
    </location>
</feature>
<dbReference type="FunFam" id="1.20.1250.20:FF:000792">
    <property type="entry name" value="Synaptic vesicle amine transporter, putative"/>
    <property type="match status" value="1"/>
</dbReference>
<reference evidence="9" key="1">
    <citation type="journal article" date="2020" name="Cell">
        <title>Large-Scale Comparative Analyses of Tick Genomes Elucidate Their Genetic Diversity and Vector Capacities.</title>
        <authorList>
            <consortium name="Tick Genome and Microbiome Consortium (TIGMIC)"/>
            <person name="Jia N."/>
            <person name="Wang J."/>
            <person name="Shi W."/>
            <person name="Du L."/>
            <person name="Sun Y."/>
            <person name="Zhan W."/>
            <person name="Jiang J.F."/>
            <person name="Wang Q."/>
            <person name="Zhang B."/>
            <person name="Ji P."/>
            <person name="Bell-Sakyi L."/>
            <person name="Cui X.M."/>
            <person name="Yuan T.T."/>
            <person name="Jiang B.G."/>
            <person name="Yang W.F."/>
            <person name="Lam T.T."/>
            <person name="Chang Q.C."/>
            <person name="Ding S.J."/>
            <person name="Wang X.J."/>
            <person name="Zhu J.G."/>
            <person name="Ruan X.D."/>
            <person name="Zhao L."/>
            <person name="Wei J.T."/>
            <person name="Ye R.Z."/>
            <person name="Que T.C."/>
            <person name="Du C.H."/>
            <person name="Zhou Y.H."/>
            <person name="Cheng J.X."/>
            <person name="Dai P.F."/>
            <person name="Guo W.B."/>
            <person name="Han X.H."/>
            <person name="Huang E.J."/>
            <person name="Li L.F."/>
            <person name="Wei W."/>
            <person name="Gao Y.C."/>
            <person name="Liu J.Z."/>
            <person name="Shao H.Z."/>
            <person name="Wang X."/>
            <person name="Wang C.C."/>
            <person name="Yang T.C."/>
            <person name="Huo Q.B."/>
            <person name="Li W."/>
            <person name="Chen H.Y."/>
            <person name="Chen S.E."/>
            <person name="Zhou L.G."/>
            <person name="Ni X.B."/>
            <person name="Tian J.H."/>
            <person name="Sheng Y."/>
            <person name="Liu T."/>
            <person name="Pan Y.S."/>
            <person name="Xia L.Y."/>
            <person name="Li J."/>
            <person name="Zhao F."/>
            <person name="Cao W.C."/>
        </authorList>
    </citation>
    <scope>NUCLEOTIDE SEQUENCE</scope>
    <source>
        <strain evidence="9">Rsan-2018</strain>
    </source>
</reference>
<feature type="region of interest" description="Disordered" evidence="6">
    <location>
        <begin position="54"/>
        <end position="99"/>
    </location>
</feature>
<dbReference type="SUPFAM" id="SSF103473">
    <property type="entry name" value="MFS general substrate transporter"/>
    <property type="match status" value="1"/>
</dbReference>
<evidence type="ECO:0000256" key="5">
    <source>
        <dbReference type="ARBA" id="ARBA00023136"/>
    </source>
</evidence>
<keyword evidence="2" id="KW-0813">Transport</keyword>
<dbReference type="GO" id="GO:0005335">
    <property type="term" value="F:serotonin:sodium:chloride symporter activity"/>
    <property type="evidence" value="ECO:0007669"/>
    <property type="project" value="TreeGrafter"/>
</dbReference>
<dbReference type="AlphaFoldDB" id="A0A9D4T877"/>
<feature type="domain" description="Major facilitator superfamily (MFS) profile" evidence="8">
    <location>
        <begin position="17"/>
        <end position="462"/>
    </location>
</feature>
<dbReference type="Gene3D" id="1.20.1250.20">
    <property type="entry name" value="MFS general substrate transporter like domains"/>
    <property type="match status" value="1"/>
</dbReference>
<feature type="transmembrane region" description="Helical" evidence="7">
    <location>
        <begin position="148"/>
        <end position="168"/>
    </location>
</feature>
<feature type="transmembrane region" description="Helical" evidence="7">
    <location>
        <begin position="208"/>
        <end position="226"/>
    </location>
</feature>
<dbReference type="GO" id="GO:0015842">
    <property type="term" value="P:aminergic neurotransmitter loading into synaptic vesicle"/>
    <property type="evidence" value="ECO:0007669"/>
    <property type="project" value="TreeGrafter"/>
</dbReference>
<feature type="transmembrane region" description="Helical" evidence="7">
    <location>
        <begin position="377"/>
        <end position="397"/>
    </location>
</feature>
<dbReference type="GO" id="GO:0030672">
    <property type="term" value="C:synaptic vesicle membrane"/>
    <property type="evidence" value="ECO:0007669"/>
    <property type="project" value="TreeGrafter"/>
</dbReference>
<reference evidence="9" key="2">
    <citation type="submission" date="2021-09" db="EMBL/GenBank/DDBJ databases">
        <authorList>
            <person name="Jia N."/>
            <person name="Wang J."/>
            <person name="Shi W."/>
            <person name="Du L."/>
            <person name="Sun Y."/>
            <person name="Zhan W."/>
            <person name="Jiang J."/>
            <person name="Wang Q."/>
            <person name="Zhang B."/>
            <person name="Ji P."/>
            <person name="Sakyi L.B."/>
            <person name="Cui X."/>
            <person name="Yuan T."/>
            <person name="Jiang B."/>
            <person name="Yang W."/>
            <person name="Lam T.T.-Y."/>
            <person name="Chang Q."/>
            <person name="Ding S."/>
            <person name="Wang X."/>
            <person name="Zhu J."/>
            <person name="Ruan X."/>
            <person name="Zhao L."/>
            <person name="Wei J."/>
            <person name="Que T."/>
            <person name="Du C."/>
            <person name="Cheng J."/>
            <person name="Dai P."/>
            <person name="Han X."/>
            <person name="Huang E."/>
            <person name="Gao Y."/>
            <person name="Liu J."/>
            <person name="Shao H."/>
            <person name="Ye R."/>
            <person name="Li L."/>
            <person name="Wei W."/>
            <person name="Wang X."/>
            <person name="Wang C."/>
            <person name="Huo Q."/>
            <person name="Li W."/>
            <person name="Guo W."/>
            <person name="Chen H."/>
            <person name="Chen S."/>
            <person name="Zhou L."/>
            <person name="Zhou L."/>
            <person name="Ni X."/>
            <person name="Tian J."/>
            <person name="Zhou Y."/>
            <person name="Sheng Y."/>
            <person name="Liu T."/>
            <person name="Pan Y."/>
            <person name="Xia L."/>
            <person name="Li J."/>
            <person name="Zhao F."/>
            <person name="Cao W."/>
        </authorList>
    </citation>
    <scope>NUCLEOTIDE SEQUENCE</scope>
    <source>
        <strain evidence="9">Rsan-2018</strain>
        <tissue evidence="9">Larvae</tissue>
    </source>
</reference>
<evidence type="ECO:0000256" key="4">
    <source>
        <dbReference type="ARBA" id="ARBA00022989"/>
    </source>
</evidence>
<dbReference type="PANTHER" id="PTHR23506">
    <property type="entry name" value="GH10249P"/>
    <property type="match status" value="1"/>
</dbReference>
<organism evidence="9 10">
    <name type="scientific">Rhipicephalus sanguineus</name>
    <name type="common">Brown dog tick</name>
    <name type="synonym">Ixodes sanguineus</name>
    <dbReference type="NCBI Taxonomy" id="34632"/>
    <lineage>
        <taxon>Eukaryota</taxon>
        <taxon>Metazoa</taxon>
        <taxon>Ecdysozoa</taxon>
        <taxon>Arthropoda</taxon>
        <taxon>Chelicerata</taxon>
        <taxon>Arachnida</taxon>
        <taxon>Acari</taxon>
        <taxon>Parasitiformes</taxon>
        <taxon>Ixodida</taxon>
        <taxon>Ixodoidea</taxon>
        <taxon>Ixodidae</taxon>
        <taxon>Rhipicephalinae</taxon>
        <taxon>Rhipicephalus</taxon>
        <taxon>Rhipicephalus</taxon>
    </lineage>
</organism>
<dbReference type="EMBL" id="JABSTV010001245">
    <property type="protein sequence ID" value="KAH7981785.1"/>
    <property type="molecule type" value="Genomic_DNA"/>
</dbReference>
<evidence type="ECO:0000256" key="6">
    <source>
        <dbReference type="SAM" id="MobiDB-lite"/>
    </source>
</evidence>
<proteinExistence type="predicted"/>
<accession>A0A9D4T877</accession>
<dbReference type="Proteomes" id="UP000821837">
    <property type="component" value="Chromosome 1"/>
</dbReference>
<evidence type="ECO:0000256" key="1">
    <source>
        <dbReference type="ARBA" id="ARBA00004141"/>
    </source>
</evidence>
<keyword evidence="3 7" id="KW-0812">Transmembrane</keyword>
<evidence type="ECO:0000256" key="2">
    <source>
        <dbReference type="ARBA" id="ARBA00022448"/>
    </source>
</evidence>
<gene>
    <name evidence="9" type="ORF">HPB52_001095</name>
</gene>
<feature type="transmembrane region" description="Helical" evidence="7">
    <location>
        <begin position="438"/>
        <end position="457"/>
    </location>
</feature>
<feature type="transmembrane region" description="Helical" evidence="7">
    <location>
        <begin position="318"/>
        <end position="336"/>
    </location>
</feature>
<dbReference type="InterPro" id="IPR011701">
    <property type="entry name" value="MFS"/>
</dbReference>
<feature type="compositionally biased region" description="Pro residues" evidence="6">
    <location>
        <begin position="85"/>
        <end position="94"/>
    </location>
</feature>
<keyword evidence="10" id="KW-1185">Reference proteome</keyword>
<dbReference type="CDD" id="cd17384">
    <property type="entry name" value="MFS_SLC18A1_2_VAT1_2"/>
    <property type="match status" value="1"/>
</dbReference>
<dbReference type="InterPro" id="IPR050930">
    <property type="entry name" value="MFS_Vesicular_Transporter"/>
</dbReference>
<name>A0A9D4T877_RHISA</name>
<keyword evidence="4 7" id="KW-1133">Transmembrane helix</keyword>
<dbReference type="FunFam" id="1.20.1250.20:FF:000401">
    <property type="entry name" value="Vesicular amine transporter"/>
    <property type="match status" value="1"/>
</dbReference>
<feature type="transmembrane region" description="Helical" evidence="7">
    <location>
        <begin position="404"/>
        <end position="426"/>
    </location>
</feature>
<dbReference type="PANTHER" id="PTHR23506:SF23">
    <property type="entry name" value="GH10249P"/>
    <property type="match status" value="1"/>
</dbReference>
<feature type="transmembrane region" description="Helical" evidence="7">
    <location>
        <begin position="279"/>
        <end position="298"/>
    </location>
</feature>
<dbReference type="InterPro" id="IPR036259">
    <property type="entry name" value="MFS_trans_sf"/>
</dbReference>
<evidence type="ECO:0000259" key="8">
    <source>
        <dbReference type="PROSITE" id="PS50850"/>
    </source>
</evidence>
<dbReference type="Pfam" id="PF07690">
    <property type="entry name" value="MFS_1"/>
    <property type="match status" value="1"/>
</dbReference>